<organism evidence="1 2">
    <name type="scientific">Kitasatospora atroaurantiaca</name>
    <dbReference type="NCBI Taxonomy" id="285545"/>
    <lineage>
        <taxon>Bacteria</taxon>
        <taxon>Bacillati</taxon>
        <taxon>Actinomycetota</taxon>
        <taxon>Actinomycetes</taxon>
        <taxon>Kitasatosporales</taxon>
        <taxon>Streptomycetaceae</taxon>
        <taxon>Kitasatospora</taxon>
    </lineage>
</organism>
<name>A0A561EHR7_9ACTN</name>
<sequence length="63" mass="6880">MGSRLPRASPSDDDQEQPIRLTALDIGPWFERDANRAEDLAQQIVQATLEPRPEGAEPPVVGA</sequence>
<dbReference type="Proteomes" id="UP000318416">
    <property type="component" value="Unassembled WGS sequence"/>
</dbReference>
<dbReference type="RefSeq" id="WP_145786537.1">
    <property type="nucleotide sequence ID" value="NZ_BAAABR010000084.1"/>
</dbReference>
<reference evidence="1 2" key="1">
    <citation type="submission" date="2019-06" db="EMBL/GenBank/DDBJ databases">
        <title>Sequencing the genomes of 1000 actinobacteria strains.</title>
        <authorList>
            <person name="Klenk H.-P."/>
        </authorList>
    </citation>
    <scope>NUCLEOTIDE SEQUENCE [LARGE SCALE GENOMIC DNA]</scope>
    <source>
        <strain evidence="1 2">DSM 41649</strain>
    </source>
</reference>
<dbReference type="EMBL" id="VIVR01000001">
    <property type="protein sequence ID" value="TWE15159.1"/>
    <property type="molecule type" value="Genomic_DNA"/>
</dbReference>
<accession>A0A561EHR7</accession>
<gene>
    <name evidence="1" type="ORF">FB465_0031</name>
</gene>
<keyword evidence="2" id="KW-1185">Reference proteome</keyword>
<evidence type="ECO:0000313" key="2">
    <source>
        <dbReference type="Proteomes" id="UP000318416"/>
    </source>
</evidence>
<protein>
    <submittedName>
        <fullName evidence="1">Uncharacterized protein</fullName>
    </submittedName>
</protein>
<proteinExistence type="predicted"/>
<dbReference type="AlphaFoldDB" id="A0A561EHR7"/>
<evidence type="ECO:0000313" key="1">
    <source>
        <dbReference type="EMBL" id="TWE15159.1"/>
    </source>
</evidence>
<comment type="caution">
    <text evidence="1">The sequence shown here is derived from an EMBL/GenBank/DDBJ whole genome shotgun (WGS) entry which is preliminary data.</text>
</comment>